<organism evidence="2 3">
    <name type="scientific">Pristionchus entomophagus</name>
    <dbReference type="NCBI Taxonomy" id="358040"/>
    <lineage>
        <taxon>Eukaryota</taxon>
        <taxon>Metazoa</taxon>
        <taxon>Ecdysozoa</taxon>
        <taxon>Nematoda</taxon>
        <taxon>Chromadorea</taxon>
        <taxon>Rhabditida</taxon>
        <taxon>Rhabditina</taxon>
        <taxon>Diplogasteromorpha</taxon>
        <taxon>Diplogasteroidea</taxon>
        <taxon>Neodiplogasteridae</taxon>
        <taxon>Pristionchus</taxon>
    </lineage>
</organism>
<gene>
    <name evidence="2" type="ORF">PENTCL1PPCAC_14426</name>
</gene>
<comment type="caution">
    <text evidence="2">The sequence shown here is derived from an EMBL/GenBank/DDBJ whole genome shotgun (WGS) entry which is preliminary data.</text>
</comment>
<name>A0AAV5T9L6_9BILA</name>
<dbReference type="AlphaFoldDB" id="A0AAV5T9L6"/>
<dbReference type="Proteomes" id="UP001432027">
    <property type="component" value="Unassembled WGS sequence"/>
</dbReference>
<evidence type="ECO:0000256" key="1">
    <source>
        <dbReference type="SAM" id="Phobius"/>
    </source>
</evidence>
<evidence type="ECO:0008006" key="4">
    <source>
        <dbReference type="Google" id="ProtNLM"/>
    </source>
</evidence>
<feature type="transmembrane region" description="Helical" evidence="1">
    <location>
        <begin position="12"/>
        <end position="34"/>
    </location>
</feature>
<evidence type="ECO:0000313" key="2">
    <source>
        <dbReference type="EMBL" id="GMS92251.1"/>
    </source>
</evidence>
<keyword evidence="1" id="KW-0472">Membrane</keyword>
<evidence type="ECO:0000313" key="3">
    <source>
        <dbReference type="Proteomes" id="UP001432027"/>
    </source>
</evidence>
<dbReference type="EMBL" id="BTSX01000004">
    <property type="protein sequence ID" value="GMS92251.1"/>
    <property type="molecule type" value="Genomic_DNA"/>
</dbReference>
<feature type="transmembrane region" description="Helical" evidence="1">
    <location>
        <begin position="85"/>
        <end position="105"/>
    </location>
</feature>
<reference evidence="2" key="1">
    <citation type="submission" date="2023-10" db="EMBL/GenBank/DDBJ databases">
        <title>Genome assembly of Pristionchus species.</title>
        <authorList>
            <person name="Yoshida K."/>
            <person name="Sommer R.J."/>
        </authorList>
    </citation>
    <scope>NUCLEOTIDE SEQUENCE</scope>
    <source>
        <strain evidence="2">RS0144</strain>
    </source>
</reference>
<feature type="non-terminal residue" evidence="2">
    <location>
        <position position="1"/>
    </location>
</feature>
<protein>
    <recommendedName>
        <fullName evidence="4">Serpentine receptor class gamma</fullName>
    </recommendedName>
</protein>
<accession>A0AAV5T9L6</accession>
<feature type="transmembrane region" description="Helical" evidence="1">
    <location>
        <begin position="125"/>
        <end position="149"/>
    </location>
</feature>
<proteinExistence type="predicted"/>
<feature type="transmembrane region" description="Helical" evidence="1">
    <location>
        <begin position="46"/>
        <end position="65"/>
    </location>
</feature>
<keyword evidence="1" id="KW-0812">Transmembrane</keyword>
<keyword evidence="3" id="KW-1185">Reference proteome</keyword>
<keyword evidence="1" id="KW-1133">Transmembrane helix</keyword>
<sequence length="176" mass="20482">ATLQIFDYCQTIGITVTLVITIPIASFVYVKLLVFRPFSESYTFKLIVVNGIMELLNCVAYLIIYQLTTYRFMYDFYMSIQRKGFVIPLTVFYALISGIGFHTRFFIALNRLKIMIFTRMHHNEFVFFILSLILSIILSLPAVFDYWLMPRVFYSVLKFGNNSIIIPDVAISDDSL</sequence>